<accession>A0A0B8PEW2</accession>
<comment type="caution">
    <text evidence="1">The sequence shown here is derived from an EMBL/GenBank/DDBJ whole genome shotgun (WGS) entry which is preliminary data.</text>
</comment>
<reference evidence="1 2" key="1">
    <citation type="submission" date="2015-01" db="EMBL/GenBank/DDBJ databases">
        <title>Vibrio sp. C5 JCM 19232 whole genome shotgun sequence.</title>
        <authorList>
            <person name="Sawabe T."/>
            <person name="Meirelles P."/>
            <person name="Feng G."/>
            <person name="Sayaka M."/>
            <person name="Hattori M."/>
            <person name="Ohkuma M."/>
        </authorList>
    </citation>
    <scope>NUCLEOTIDE SEQUENCE [LARGE SCALE GENOMIC DNA]</scope>
    <source>
        <strain evidence="1 2">JCM19232</strain>
    </source>
</reference>
<evidence type="ECO:0000313" key="2">
    <source>
        <dbReference type="Proteomes" id="UP000031670"/>
    </source>
</evidence>
<dbReference type="EMBL" id="BBSA01000003">
    <property type="protein sequence ID" value="GAM61673.1"/>
    <property type="molecule type" value="Genomic_DNA"/>
</dbReference>
<sequence>MIFFSLGLSLDRPFLYLNKRKNAPIKLDWGAHFPKTILKEISLLYLYPSSLCVQATER</sequence>
<proteinExistence type="predicted"/>
<protein>
    <submittedName>
        <fullName evidence="1">Uncharacterized protein</fullName>
    </submittedName>
</protein>
<organism evidence="1 2">
    <name type="scientific">Vibrio ishigakensis</name>
    <dbReference type="NCBI Taxonomy" id="1481914"/>
    <lineage>
        <taxon>Bacteria</taxon>
        <taxon>Pseudomonadati</taxon>
        <taxon>Pseudomonadota</taxon>
        <taxon>Gammaproteobacteria</taxon>
        <taxon>Vibrionales</taxon>
        <taxon>Vibrionaceae</taxon>
        <taxon>Vibrio</taxon>
    </lineage>
</organism>
<gene>
    <name evidence="1" type="ORF">JCM19232_5974</name>
</gene>
<dbReference type="Proteomes" id="UP000031670">
    <property type="component" value="Unassembled WGS sequence"/>
</dbReference>
<reference evidence="1 2" key="2">
    <citation type="submission" date="2015-01" db="EMBL/GenBank/DDBJ databases">
        <authorList>
            <consortium name="NBRP consortium"/>
            <person name="Sawabe T."/>
            <person name="Meirelles P."/>
            <person name="Feng G."/>
            <person name="Sayaka M."/>
            <person name="Hattori M."/>
            <person name="Ohkuma M."/>
        </authorList>
    </citation>
    <scope>NUCLEOTIDE SEQUENCE [LARGE SCALE GENOMIC DNA]</scope>
    <source>
        <strain evidence="1 2">JCM19232</strain>
    </source>
</reference>
<name>A0A0B8PEW2_9VIBR</name>
<dbReference type="AlphaFoldDB" id="A0A0B8PEW2"/>
<evidence type="ECO:0000313" key="1">
    <source>
        <dbReference type="EMBL" id="GAM61673.1"/>
    </source>
</evidence>